<feature type="transmembrane region" description="Helical" evidence="5">
    <location>
        <begin position="6"/>
        <end position="28"/>
    </location>
</feature>
<comment type="function">
    <text evidence="5">Endoribonuclease that initiates mRNA decay.</text>
</comment>
<keyword evidence="5" id="KW-1003">Cell membrane</keyword>
<keyword evidence="1 5" id="KW-0540">Nuclease</keyword>
<dbReference type="PANTHER" id="PTHR12826">
    <property type="entry name" value="RIBONUCLEASE Y"/>
    <property type="match status" value="1"/>
</dbReference>
<evidence type="ECO:0000259" key="8">
    <source>
        <dbReference type="PROSITE" id="PS51831"/>
    </source>
</evidence>
<evidence type="ECO:0000256" key="2">
    <source>
        <dbReference type="ARBA" id="ARBA00022759"/>
    </source>
</evidence>
<dbReference type="PANTHER" id="PTHR12826:SF15">
    <property type="entry name" value="RIBONUCLEASE Y"/>
    <property type="match status" value="1"/>
</dbReference>
<evidence type="ECO:0000313" key="10">
    <source>
        <dbReference type="Proteomes" id="UP000824125"/>
    </source>
</evidence>
<evidence type="ECO:0000256" key="4">
    <source>
        <dbReference type="ARBA" id="ARBA00022884"/>
    </source>
</evidence>
<protein>
    <recommendedName>
        <fullName evidence="5 6">Ribonuclease Y</fullName>
        <shortName evidence="5">RNase Y</shortName>
        <ecNumber evidence="5 6">3.1.-.-</ecNumber>
    </recommendedName>
</protein>
<dbReference type="PROSITE" id="PS50084">
    <property type="entry name" value="KH_TYPE_1"/>
    <property type="match status" value="1"/>
</dbReference>
<dbReference type="InterPro" id="IPR004087">
    <property type="entry name" value="KH_dom"/>
</dbReference>
<dbReference type="InterPro" id="IPR006674">
    <property type="entry name" value="HD_domain"/>
</dbReference>
<dbReference type="NCBIfam" id="TIGR00277">
    <property type="entry name" value="HDIG"/>
    <property type="match status" value="1"/>
</dbReference>
<feature type="domain" description="HD" evidence="8">
    <location>
        <begin position="333"/>
        <end position="426"/>
    </location>
</feature>
<keyword evidence="4 5" id="KW-0694">RNA-binding</keyword>
<dbReference type="SMART" id="SM00322">
    <property type="entry name" value="KH"/>
    <property type="match status" value="1"/>
</dbReference>
<dbReference type="Pfam" id="PF01966">
    <property type="entry name" value="HD"/>
    <property type="match status" value="1"/>
</dbReference>
<accession>A0A9D1MTF6</accession>
<dbReference type="Pfam" id="PF00013">
    <property type="entry name" value="KH_1"/>
    <property type="match status" value="1"/>
</dbReference>
<proteinExistence type="inferred from homology"/>
<sequence length="517" mass="57639">MSTPIVVVIAVVCAVIFAVVGFVLGNFYRKTTAEKEIGSATQEATRIINNALTEAEAAKKASLVEAKDELHKLRSDADKEIRERRSEIQKQENRLSQREDYLDKKSDSLEAKNEALTQKLKEADDKLLEIDGIKKSQFDMLERISGLSQEEAKQELLTGLESELDHEKSKKILEYEQMVKDQSSVIAREIIATAIQRCAADHTAETTVSVVALPNDEMKGRIIGREGRNIRSLETITGAEFIIDDTPEAITVSSFDPVRREIARQTLERLIQDGRIHPSRIEEMYEKAKREVDATIKAEGEKAVLDANIGSIHPELVKLLGKLKYRTSYGQSVLKHSLEVSYIAGMMAAELGADEKQARRAGLLHDIGKALDHEREGSHIALGVEAAKKYRESEAVVHAIQAHHGDVECKTVVACLVQAADAVSASRPGARRENVENYIKRLEQLESIANSFPGVEKSYALQAGREIRIMVKPEVISDEKMPYIAHEIVKRVEEEMEYPGQIKINLIRESRASAIAK</sequence>
<dbReference type="SUPFAM" id="SSF109604">
    <property type="entry name" value="HD-domain/PDEase-like"/>
    <property type="match status" value="1"/>
</dbReference>
<dbReference type="GO" id="GO:0003723">
    <property type="term" value="F:RNA binding"/>
    <property type="evidence" value="ECO:0007669"/>
    <property type="project" value="UniProtKB-UniRule"/>
</dbReference>
<organism evidence="9 10">
    <name type="scientific">Candidatus Scybalenecus merdavium</name>
    <dbReference type="NCBI Taxonomy" id="2840939"/>
    <lineage>
        <taxon>Bacteria</taxon>
        <taxon>Bacillati</taxon>
        <taxon>Bacillota</taxon>
        <taxon>Clostridia</taxon>
        <taxon>Eubacteriales</taxon>
        <taxon>Oscillospiraceae</taxon>
        <taxon>Oscillospiraceae incertae sedis</taxon>
        <taxon>Candidatus Scybalenecus</taxon>
    </lineage>
</organism>
<dbReference type="InterPro" id="IPR022711">
    <property type="entry name" value="RNase_Y_N"/>
</dbReference>
<evidence type="ECO:0000256" key="6">
    <source>
        <dbReference type="NCBIfam" id="TIGR03319"/>
    </source>
</evidence>
<dbReference type="CDD" id="cd00077">
    <property type="entry name" value="HDc"/>
    <property type="match status" value="1"/>
</dbReference>
<dbReference type="AlphaFoldDB" id="A0A9D1MTF6"/>
<dbReference type="InterPro" id="IPR004088">
    <property type="entry name" value="KH_dom_type_1"/>
</dbReference>
<evidence type="ECO:0000256" key="3">
    <source>
        <dbReference type="ARBA" id="ARBA00022801"/>
    </source>
</evidence>
<dbReference type="SUPFAM" id="SSF54791">
    <property type="entry name" value="Eukaryotic type KH-domain (KH-domain type I)"/>
    <property type="match status" value="1"/>
</dbReference>
<dbReference type="GO" id="GO:0005886">
    <property type="term" value="C:plasma membrane"/>
    <property type="evidence" value="ECO:0007669"/>
    <property type="project" value="UniProtKB-SubCell"/>
</dbReference>
<keyword evidence="5" id="KW-1133">Transmembrane helix</keyword>
<keyword evidence="2 5" id="KW-0255">Endonuclease</keyword>
<dbReference type="NCBIfam" id="TIGR03319">
    <property type="entry name" value="RNase_Y"/>
    <property type="match status" value="1"/>
</dbReference>
<dbReference type="Gene3D" id="3.30.1370.10">
    <property type="entry name" value="K Homology domain, type 1"/>
    <property type="match status" value="1"/>
</dbReference>
<dbReference type="Pfam" id="PF12072">
    <property type="entry name" value="RNase_Y_N"/>
    <property type="match status" value="1"/>
</dbReference>
<keyword evidence="5" id="KW-0812">Transmembrane</keyword>
<evidence type="ECO:0000256" key="7">
    <source>
        <dbReference type="SAM" id="MobiDB-lite"/>
    </source>
</evidence>
<dbReference type="CDD" id="cd22431">
    <property type="entry name" value="KH-I_RNaseY"/>
    <property type="match status" value="1"/>
</dbReference>
<reference evidence="9" key="1">
    <citation type="submission" date="2020-10" db="EMBL/GenBank/DDBJ databases">
        <authorList>
            <person name="Gilroy R."/>
        </authorList>
    </citation>
    <scope>NUCLEOTIDE SEQUENCE</scope>
    <source>
        <strain evidence="9">CHK176-6737</strain>
    </source>
</reference>
<dbReference type="PROSITE" id="PS51831">
    <property type="entry name" value="HD"/>
    <property type="match status" value="1"/>
</dbReference>
<dbReference type="EC" id="3.1.-.-" evidence="5 6"/>
<gene>
    <name evidence="5 9" type="primary">rny</name>
    <name evidence="9" type="ORF">IAD23_00780</name>
</gene>
<dbReference type="Proteomes" id="UP000824125">
    <property type="component" value="Unassembled WGS sequence"/>
</dbReference>
<comment type="caution">
    <text evidence="9">The sequence shown here is derived from an EMBL/GenBank/DDBJ whole genome shotgun (WGS) entry which is preliminary data.</text>
</comment>
<feature type="region of interest" description="Disordered" evidence="7">
    <location>
        <begin position="81"/>
        <end position="107"/>
    </location>
</feature>
<dbReference type="InterPro" id="IPR003607">
    <property type="entry name" value="HD/PDEase_dom"/>
</dbReference>
<dbReference type="InterPro" id="IPR036612">
    <property type="entry name" value="KH_dom_type_1_sf"/>
</dbReference>
<dbReference type="InterPro" id="IPR006675">
    <property type="entry name" value="HDIG_dom"/>
</dbReference>
<comment type="similarity">
    <text evidence="5">Belongs to the RNase Y family.</text>
</comment>
<reference evidence="9" key="2">
    <citation type="journal article" date="2021" name="PeerJ">
        <title>Extensive microbial diversity within the chicken gut microbiome revealed by metagenomics and culture.</title>
        <authorList>
            <person name="Gilroy R."/>
            <person name="Ravi A."/>
            <person name="Getino M."/>
            <person name="Pursley I."/>
            <person name="Horton D.L."/>
            <person name="Alikhan N.F."/>
            <person name="Baker D."/>
            <person name="Gharbi K."/>
            <person name="Hall N."/>
            <person name="Watson M."/>
            <person name="Adriaenssens E.M."/>
            <person name="Foster-Nyarko E."/>
            <person name="Jarju S."/>
            <person name="Secka A."/>
            <person name="Antonio M."/>
            <person name="Oren A."/>
            <person name="Chaudhuri R.R."/>
            <person name="La Ragione R."/>
            <person name="Hildebrand F."/>
            <person name="Pallen M.J."/>
        </authorList>
    </citation>
    <scope>NUCLEOTIDE SEQUENCE</scope>
    <source>
        <strain evidence="9">CHK176-6737</strain>
    </source>
</reference>
<dbReference type="Gene3D" id="1.10.3210.10">
    <property type="entry name" value="Hypothetical protein af1432"/>
    <property type="match status" value="1"/>
</dbReference>
<comment type="subcellular location">
    <subcellularLocation>
        <location evidence="5">Cell membrane</location>
        <topology evidence="5">Single-pass membrane protein</topology>
    </subcellularLocation>
</comment>
<dbReference type="HAMAP" id="MF_00335">
    <property type="entry name" value="RNase_Y"/>
    <property type="match status" value="1"/>
</dbReference>
<dbReference type="InterPro" id="IPR017705">
    <property type="entry name" value="Ribonuclease_Y"/>
</dbReference>
<keyword evidence="5" id="KW-0472">Membrane</keyword>
<dbReference type="GO" id="GO:0016787">
    <property type="term" value="F:hydrolase activity"/>
    <property type="evidence" value="ECO:0007669"/>
    <property type="project" value="UniProtKB-KW"/>
</dbReference>
<name>A0A9D1MTF6_9FIRM</name>
<keyword evidence="3 5" id="KW-0378">Hydrolase</keyword>
<dbReference type="GO" id="GO:0004521">
    <property type="term" value="F:RNA endonuclease activity"/>
    <property type="evidence" value="ECO:0007669"/>
    <property type="project" value="UniProtKB-UniRule"/>
</dbReference>
<dbReference type="GO" id="GO:0006402">
    <property type="term" value="P:mRNA catabolic process"/>
    <property type="evidence" value="ECO:0007669"/>
    <property type="project" value="UniProtKB-UniRule"/>
</dbReference>
<evidence type="ECO:0000313" key="9">
    <source>
        <dbReference type="EMBL" id="HIU68476.1"/>
    </source>
</evidence>
<evidence type="ECO:0000256" key="5">
    <source>
        <dbReference type="HAMAP-Rule" id="MF_00335"/>
    </source>
</evidence>
<dbReference type="EMBL" id="DVNM01000004">
    <property type="protein sequence ID" value="HIU68476.1"/>
    <property type="molecule type" value="Genomic_DNA"/>
</dbReference>
<dbReference type="SMART" id="SM00471">
    <property type="entry name" value="HDc"/>
    <property type="match status" value="1"/>
</dbReference>
<dbReference type="FunFam" id="1.10.3210.10:FF:000022">
    <property type="entry name" value="Ribonuclease Y"/>
    <property type="match status" value="1"/>
</dbReference>
<evidence type="ECO:0000256" key="1">
    <source>
        <dbReference type="ARBA" id="ARBA00022722"/>
    </source>
</evidence>